<name>A0AAD6VX87_9AGAR</name>
<feature type="transmembrane region" description="Helical" evidence="2">
    <location>
        <begin position="17"/>
        <end position="42"/>
    </location>
</feature>
<keyword evidence="2" id="KW-0472">Membrane</keyword>
<comment type="caution">
    <text evidence="3">The sequence shown here is derived from an EMBL/GenBank/DDBJ whole genome shotgun (WGS) entry which is preliminary data.</text>
</comment>
<feature type="compositionally biased region" description="Polar residues" evidence="1">
    <location>
        <begin position="337"/>
        <end position="368"/>
    </location>
</feature>
<feature type="region of interest" description="Disordered" evidence="1">
    <location>
        <begin position="271"/>
        <end position="368"/>
    </location>
</feature>
<evidence type="ECO:0000256" key="1">
    <source>
        <dbReference type="SAM" id="MobiDB-lite"/>
    </source>
</evidence>
<organism evidence="3 4">
    <name type="scientific">Mycena pura</name>
    <dbReference type="NCBI Taxonomy" id="153505"/>
    <lineage>
        <taxon>Eukaryota</taxon>
        <taxon>Fungi</taxon>
        <taxon>Dikarya</taxon>
        <taxon>Basidiomycota</taxon>
        <taxon>Agaricomycotina</taxon>
        <taxon>Agaricomycetes</taxon>
        <taxon>Agaricomycetidae</taxon>
        <taxon>Agaricales</taxon>
        <taxon>Marasmiineae</taxon>
        <taxon>Mycenaceae</taxon>
        <taxon>Mycena</taxon>
    </lineage>
</organism>
<dbReference type="Proteomes" id="UP001219525">
    <property type="component" value="Unassembled WGS sequence"/>
</dbReference>
<keyword evidence="2" id="KW-1133">Transmembrane helix</keyword>
<accession>A0AAD6VX87</accession>
<evidence type="ECO:0000256" key="2">
    <source>
        <dbReference type="SAM" id="Phobius"/>
    </source>
</evidence>
<protein>
    <submittedName>
        <fullName evidence="3">Uncharacterized protein</fullName>
    </submittedName>
</protein>
<keyword evidence="2" id="KW-0812">Transmembrane</keyword>
<proteinExistence type="predicted"/>
<dbReference type="EMBL" id="JARJCW010000008">
    <property type="protein sequence ID" value="KAJ7221429.1"/>
    <property type="molecule type" value="Genomic_DNA"/>
</dbReference>
<dbReference type="AlphaFoldDB" id="A0AAD6VX87"/>
<keyword evidence="4" id="KW-1185">Reference proteome</keyword>
<sequence length="368" mass="39791">MPTITSRSAPEPSGPNFALILALVVAAIVLIVVLLALVLPIVKQRRAARRKPVPSTLEEFMDKAERKRVRHEAFTVHGHNSGDSVGTPLLHDAPHPFVAMPAGRHSRILPLNLPPPLPDNIARSYGDGDSDDDDDPAPQVRTGPIGRTRADARPPGIRVAVPQSAPIPNLNIKRRSQPRAQAQAAQPAPAPAIDTSEFDSDSDSDSVYSQRTASIVRRGTRMNTIPLSPPPVPALPPSPSHFPPPRSALPPEDPPLARGDTIVVSSLLKSRARRLADGDRGSTRLPRRSKTRTEHIERAGSITEIPSPQSDSEEDEWDAPRDPRLSVDGRFSETLAYYTSQPVDGNADGTMSVSSYETVTQRPTRSAI</sequence>
<evidence type="ECO:0000313" key="3">
    <source>
        <dbReference type="EMBL" id="KAJ7221429.1"/>
    </source>
</evidence>
<feature type="region of interest" description="Disordered" evidence="1">
    <location>
        <begin position="109"/>
        <end position="258"/>
    </location>
</feature>
<evidence type="ECO:0000313" key="4">
    <source>
        <dbReference type="Proteomes" id="UP001219525"/>
    </source>
</evidence>
<feature type="compositionally biased region" description="Pro residues" evidence="1">
    <location>
        <begin position="227"/>
        <end position="254"/>
    </location>
</feature>
<feature type="compositionally biased region" description="Basic and acidic residues" evidence="1">
    <location>
        <begin position="318"/>
        <end position="331"/>
    </location>
</feature>
<reference evidence="3" key="1">
    <citation type="submission" date="2023-03" db="EMBL/GenBank/DDBJ databases">
        <title>Massive genome expansion in bonnet fungi (Mycena s.s.) driven by repeated elements and novel gene families across ecological guilds.</title>
        <authorList>
            <consortium name="Lawrence Berkeley National Laboratory"/>
            <person name="Harder C.B."/>
            <person name="Miyauchi S."/>
            <person name="Viragh M."/>
            <person name="Kuo A."/>
            <person name="Thoen E."/>
            <person name="Andreopoulos B."/>
            <person name="Lu D."/>
            <person name="Skrede I."/>
            <person name="Drula E."/>
            <person name="Henrissat B."/>
            <person name="Morin E."/>
            <person name="Kohler A."/>
            <person name="Barry K."/>
            <person name="LaButti K."/>
            <person name="Morin E."/>
            <person name="Salamov A."/>
            <person name="Lipzen A."/>
            <person name="Mereny Z."/>
            <person name="Hegedus B."/>
            <person name="Baldrian P."/>
            <person name="Stursova M."/>
            <person name="Weitz H."/>
            <person name="Taylor A."/>
            <person name="Grigoriev I.V."/>
            <person name="Nagy L.G."/>
            <person name="Martin F."/>
            <person name="Kauserud H."/>
        </authorList>
    </citation>
    <scope>NUCLEOTIDE SEQUENCE</scope>
    <source>
        <strain evidence="3">9144</strain>
    </source>
</reference>
<feature type="compositionally biased region" description="Low complexity" evidence="1">
    <location>
        <begin position="178"/>
        <end position="187"/>
    </location>
</feature>
<gene>
    <name evidence="3" type="ORF">GGX14DRAFT_669705</name>
</gene>